<feature type="signal peptide" evidence="1">
    <location>
        <begin position="1"/>
        <end position="26"/>
    </location>
</feature>
<keyword evidence="2" id="KW-0496">Mitochondrion</keyword>
<evidence type="ECO:0008006" key="3">
    <source>
        <dbReference type="Google" id="ProtNLM"/>
    </source>
</evidence>
<dbReference type="EMBL" id="LKAM01000007">
    <property type="protein sequence ID" value="KUM47475.1"/>
    <property type="molecule type" value="Genomic_DNA"/>
</dbReference>
<accession>A0A101LY52</accession>
<protein>
    <recommendedName>
        <fullName evidence="3">Secreted protein</fullName>
    </recommendedName>
</protein>
<feature type="chain" id="PRO_5007100158" description="Secreted protein" evidence="1">
    <location>
        <begin position="27"/>
        <end position="86"/>
    </location>
</feature>
<keyword evidence="1" id="KW-0732">Signal</keyword>
<evidence type="ECO:0000313" key="2">
    <source>
        <dbReference type="EMBL" id="KUM47475.1"/>
    </source>
</evidence>
<reference evidence="2" key="1">
    <citation type="journal article" date="2015" name="Genome Biol. Evol.">
        <title>Organellar Genomes of White Spruce (Picea glauca): Assembly and Annotation.</title>
        <authorList>
            <person name="Jackman S.D."/>
            <person name="Warren R.L."/>
            <person name="Gibb E.A."/>
            <person name="Vandervalk B.P."/>
            <person name="Mohamadi H."/>
            <person name="Chu J."/>
            <person name="Raymond A."/>
            <person name="Pleasance S."/>
            <person name="Coope R."/>
            <person name="Wildung M.R."/>
            <person name="Ritland C.E."/>
            <person name="Bousquet J."/>
            <person name="Jones S.J."/>
            <person name="Bohlmann J."/>
            <person name="Birol I."/>
        </authorList>
    </citation>
    <scope>NUCLEOTIDE SEQUENCE [LARGE SCALE GENOMIC DNA]</scope>
    <source>
        <tissue evidence="2">Flushing bud</tissue>
    </source>
</reference>
<gene>
    <name evidence="2" type="ORF">ABT39_MTgene5661</name>
</gene>
<organism evidence="2">
    <name type="scientific">Picea glauca</name>
    <name type="common">White spruce</name>
    <name type="synonym">Pinus glauca</name>
    <dbReference type="NCBI Taxonomy" id="3330"/>
    <lineage>
        <taxon>Eukaryota</taxon>
        <taxon>Viridiplantae</taxon>
        <taxon>Streptophyta</taxon>
        <taxon>Embryophyta</taxon>
        <taxon>Tracheophyta</taxon>
        <taxon>Spermatophyta</taxon>
        <taxon>Pinopsida</taxon>
        <taxon>Pinidae</taxon>
        <taxon>Conifers I</taxon>
        <taxon>Pinales</taxon>
        <taxon>Pinaceae</taxon>
        <taxon>Picea</taxon>
    </lineage>
</organism>
<evidence type="ECO:0000256" key="1">
    <source>
        <dbReference type="SAM" id="SignalP"/>
    </source>
</evidence>
<proteinExistence type="predicted"/>
<comment type="caution">
    <text evidence="2">The sequence shown here is derived from an EMBL/GenBank/DDBJ whole genome shotgun (WGS) entry which is preliminary data.</text>
</comment>
<sequence length="86" mass="10055">MGSQSRTLISLLISILFWMHSYPASRERIFYYLIISSLEMIKLRLKNPTPKTCPAIKIQMRNHKTLIEGITTIHPLNSFTPVYNYL</sequence>
<name>A0A101LY52_PICGL</name>
<dbReference type="AlphaFoldDB" id="A0A101LY52"/>
<geneLocation type="mitochondrion" evidence="2"/>